<name>A0AA37H1V7_9PEZI</name>
<dbReference type="AlphaFoldDB" id="A0AA37H1V7"/>
<evidence type="ECO:0000313" key="2">
    <source>
        <dbReference type="Proteomes" id="UP001055172"/>
    </source>
</evidence>
<dbReference type="Proteomes" id="UP001055172">
    <property type="component" value="Unassembled WGS sequence"/>
</dbReference>
<sequence>MANQQWMQSSGCKAVDAKTALDASQAAHRQAEQAIRSNSEVATSVALTGRLTAFCRQQDKLRKLQEGLNFLDEGKLLLGIEDMGDDLDEI</sequence>
<gene>
    <name evidence="1" type="ORF">ColLi_13264</name>
</gene>
<evidence type="ECO:0000313" key="1">
    <source>
        <dbReference type="EMBL" id="GJC90426.1"/>
    </source>
</evidence>
<reference evidence="1 2" key="1">
    <citation type="submission" date="2021-07" db="EMBL/GenBank/DDBJ databases">
        <title>Genome data of Colletotrichum spaethianum.</title>
        <authorList>
            <person name="Utami Y.D."/>
            <person name="Hiruma K."/>
        </authorList>
    </citation>
    <scope>NUCLEOTIDE SEQUENCE [LARGE SCALE GENOMIC DNA]</scope>
    <source>
        <strain evidence="1 2">MAFF 242679</strain>
    </source>
</reference>
<protein>
    <submittedName>
        <fullName evidence="1">Uncharacterized protein</fullName>
    </submittedName>
</protein>
<dbReference type="EMBL" id="BPPX01000053">
    <property type="protein sequence ID" value="GJC90426.1"/>
    <property type="molecule type" value="Genomic_DNA"/>
</dbReference>
<keyword evidence="2" id="KW-1185">Reference proteome</keyword>
<proteinExistence type="predicted"/>
<organism evidence="1 2">
    <name type="scientific">Colletotrichum liriopes</name>
    <dbReference type="NCBI Taxonomy" id="708192"/>
    <lineage>
        <taxon>Eukaryota</taxon>
        <taxon>Fungi</taxon>
        <taxon>Dikarya</taxon>
        <taxon>Ascomycota</taxon>
        <taxon>Pezizomycotina</taxon>
        <taxon>Sordariomycetes</taxon>
        <taxon>Hypocreomycetidae</taxon>
        <taxon>Glomerellales</taxon>
        <taxon>Glomerellaceae</taxon>
        <taxon>Colletotrichum</taxon>
        <taxon>Colletotrichum spaethianum species complex</taxon>
    </lineage>
</organism>
<comment type="caution">
    <text evidence="1">The sequence shown here is derived from an EMBL/GenBank/DDBJ whole genome shotgun (WGS) entry which is preliminary data.</text>
</comment>
<accession>A0AA37H1V7</accession>